<feature type="compositionally biased region" description="Basic and acidic residues" evidence="1">
    <location>
        <begin position="604"/>
        <end position="615"/>
    </location>
</feature>
<evidence type="ECO:0000313" key="3">
    <source>
        <dbReference type="Proteomes" id="UP000193218"/>
    </source>
</evidence>
<feature type="compositionally biased region" description="Polar residues" evidence="1">
    <location>
        <begin position="230"/>
        <end position="243"/>
    </location>
</feature>
<protein>
    <recommendedName>
        <fullName evidence="4">Something about silencing protein 4 domain-containing protein</fullName>
    </recommendedName>
</protein>
<feature type="compositionally biased region" description="Low complexity" evidence="1">
    <location>
        <begin position="7"/>
        <end position="26"/>
    </location>
</feature>
<feature type="compositionally biased region" description="Low complexity" evidence="1">
    <location>
        <begin position="72"/>
        <end position="116"/>
    </location>
</feature>
<dbReference type="EMBL" id="NBSH01000005">
    <property type="protein sequence ID" value="ORX37605.1"/>
    <property type="molecule type" value="Genomic_DNA"/>
</dbReference>
<dbReference type="OrthoDB" id="2555515at2759"/>
<accession>A0A1Y1UKF5</accession>
<name>A0A1Y1UKF5_9TREE</name>
<dbReference type="AlphaFoldDB" id="A0A1Y1UKF5"/>
<dbReference type="STRING" id="4999.A0A1Y1UKF5"/>
<dbReference type="InParanoid" id="A0A1Y1UKF5"/>
<feature type="compositionally biased region" description="Polar residues" evidence="1">
    <location>
        <begin position="258"/>
        <end position="269"/>
    </location>
</feature>
<sequence length="664" mass="72905">MPASHDSTTPVTARSSRSTRSANATSIPETQSRRQSSDQVTKSNASSGRQTRGIIKPSARSTRISSDRISIEESGPSHSSPRSRSILVSASPEGSRRATTGRTTTDPSSTSMSSASKRLPRTYSRAGRNTSVYEGEAPISTGEIAQDMLSASTSALSTPPAHSRRSSRSERGSPSSSGKLVSNLSSITTSQSSKLARRVPDRDRTVSSDFLNLKGPSPETKLKPKDRSKLASSTKQRITNPKTPLTKKPRLSRLGSELDQTATSSTTPPAKNRTPKLQPVAGPSRSVPERRVLPARIRRTAGRGADGVRDLEDMVCDWLERYGEPLASPPESLPIYITSLSLDLVRPPTTQSHSSNPIPPSITLTPTRAKLPASPLIPFHSPTKGAQEKIETPTWTMVSRGGDDEDEAREELSVGYASPTKRLRHAELLEDTSDAYYQSVHRKYEAFERRQKAREKEKLVFERYKMRARVEQLRNLSAYAWAAVISNVLSRYGGQTCAKSRQKLADKGPEWLRAQLVKEGKDVLKRYDQLLPSDQRKSKLGTTPTPTMTPGPSVSPPPLMVPDRVAVLRESSRGTKRQSLDAGKPARSSLPGRRVSEPPAKAPKRSENDSPNGHRRDLRPKRNLVVPNIPGLDEDIWVVSHPEKAPAVSREEALEMREVESEWL</sequence>
<feature type="compositionally biased region" description="Low complexity" evidence="1">
    <location>
        <begin position="149"/>
        <end position="161"/>
    </location>
</feature>
<dbReference type="RefSeq" id="XP_021871592.1">
    <property type="nucleotide sequence ID" value="XM_022012650.1"/>
</dbReference>
<feature type="compositionally biased region" description="Pro residues" evidence="1">
    <location>
        <begin position="547"/>
        <end position="560"/>
    </location>
</feature>
<dbReference type="Proteomes" id="UP000193218">
    <property type="component" value="Unassembled WGS sequence"/>
</dbReference>
<feature type="compositionally biased region" description="Basic and acidic residues" evidence="1">
    <location>
        <begin position="220"/>
        <end position="229"/>
    </location>
</feature>
<comment type="caution">
    <text evidence="2">The sequence shown here is derived from an EMBL/GenBank/DDBJ whole genome shotgun (WGS) entry which is preliminary data.</text>
</comment>
<gene>
    <name evidence="2" type="ORF">BD324DRAFT_387251</name>
</gene>
<evidence type="ECO:0000256" key="1">
    <source>
        <dbReference type="SAM" id="MobiDB-lite"/>
    </source>
</evidence>
<feature type="compositionally biased region" description="Polar residues" evidence="1">
    <location>
        <begin position="37"/>
        <end position="50"/>
    </location>
</feature>
<feature type="region of interest" description="Disordered" evidence="1">
    <location>
        <begin position="1"/>
        <end position="304"/>
    </location>
</feature>
<reference evidence="2 3" key="1">
    <citation type="submission" date="2017-03" db="EMBL/GenBank/DDBJ databases">
        <title>Widespread Adenine N6-methylation of Active Genes in Fungi.</title>
        <authorList>
            <consortium name="DOE Joint Genome Institute"/>
            <person name="Mondo S.J."/>
            <person name="Dannebaum R.O."/>
            <person name="Kuo R.C."/>
            <person name="Louie K.B."/>
            <person name="Bewick A.J."/>
            <person name="Labutti K."/>
            <person name="Haridas S."/>
            <person name="Kuo A."/>
            <person name="Salamov A."/>
            <person name="Ahrendt S.R."/>
            <person name="Lau R."/>
            <person name="Bowen B.P."/>
            <person name="Lipzen A."/>
            <person name="Sullivan W."/>
            <person name="Andreopoulos W.B."/>
            <person name="Clum A."/>
            <person name="Lindquist E."/>
            <person name="Daum C."/>
            <person name="Northen T.R."/>
            <person name="Ramamoorthy G."/>
            <person name="Schmitz R.J."/>
            <person name="Gryganskyi A."/>
            <person name="Culley D."/>
            <person name="Magnuson J."/>
            <person name="James T.Y."/>
            <person name="O'Malley M.A."/>
            <person name="Stajich J.E."/>
            <person name="Spatafora J.W."/>
            <person name="Visel A."/>
            <person name="Grigoriev I.V."/>
        </authorList>
    </citation>
    <scope>NUCLEOTIDE SEQUENCE [LARGE SCALE GENOMIC DNA]</scope>
    <source>
        <strain evidence="2 3">NRRL Y-17943</strain>
    </source>
</reference>
<proteinExistence type="predicted"/>
<dbReference type="GeneID" id="33554458"/>
<organism evidence="2 3">
    <name type="scientific">Kockovaella imperatae</name>
    <dbReference type="NCBI Taxonomy" id="4999"/>
    <lineage>
        <taxon>Eukaryota</taxon>
        <taxon>Fungi</taxon>
        <taxon>Dikarya</taxon>
        <taxon>Basidiomycota</taxon>
        <taxon>Agaricomycotina</taxon>
        <taxon>Tremellomycetes</taxon>
        <taxon>Tremellales</taxon>
        <taxon>Cuniculitremaceae</taxon>
        <taxon>Kockovaella</taxon>
    </lineage>
</organism>
<evidence type="ECO:0000313" key="2">
    <source>
        <dbReference type="EMBL" id="ORX37605.1"/>
    </source>
</evidence>
<feature type="region of interest" description="Disordered" evidence="1">
    <location>
        <begin position="528"/>
        <end position="664"/>
    </location>
</feature>
<feature type="compositionally biased region" description="Basic and acidic residues" evidence="1">
    <location>
        <begin position="641"/>
        <end position="664"/>
    </location>
</feature>
<evidence type="ECO:0008006" key="4">
    <source>
        <dbReference type="Google" id="ProtNLM"/>
    </source>
</evidence>
<keyword evidence="3" id="KW-1185">Reference proteome</keyword>
<feature type="compositionally biased region" description="Low complexity" evidence="1">
    <location>
        <begin position="172"/>
        <end position="193"/>
    </location>
</feature>